<protein>
    <submittedName>
        <fullName evidence="1">Uncharacterized protein</fullName>
    </submittedName>
</protein>
<reference evidence="1" key="1">
    <citation type="submission" date="2021-02" db="EMBL/GenBank/DDBJ databases">
        <authorList>
            <person name="Nowell W R."/>
        </authorList>
    </citation>
    <scope>NUCLEOTIDE SEQUENCE</scope>
</reference>
<dbReference type="Proteomes" id="UP000663852">
    <property type="component" value="Unassembled WGS sequence"/>
</dbReference>
<gene>
    <name evidence="2" type="ORF">EDS130_LOCUS35965</name>
    <name evidence="1" type="ORF">XAT740_LOCUS32209</name>
</gene>
<organism evidence="1 3">
    <name type="scientific">Adineta ricciae</name>
    <name type="common">Rotifer</name>
    <dbReference type="NCBI Taxonomy" id="249248"/>
    <lineage>
        <taxon>Eukaryota</taxon>
        <taxon>Metazoa</taxon>
        <taxon>Spiralia</taxon>
        <taxon>Gnathifera</taxon>
        <taxon>Rotifera</taxon>
        <taxon>Eurotatoria</taxon>
        <taxon>Bdelloidea</taxon>
        <taxon>Adinetida</taxon>
        <taxon>Adinetidae</taxon>
        <taxon>Adineta</taxon>
    </lineage>
</organism>
<dbReference type="SUPFAM" id="SSF54427">
    <property type="entry name" value="NTF2-like"/>
    <property type="match status" value="1"/>
</dbReference>
<sequence length="117" mass="13722">MHNMASSARKYQYEKYLSALNNHRLEEILEFHDKDCQIVFDYDTVAVGIDEIQSMFVDTISDAEYSYELVEYLPVHGDDQIRVHLKRTDNSHMAFTYLFSKTSPQKCILVFATFLNI</sequence>
<dbReference type="Proteomes" id="UP000663828">
    <property type="component" value="Unassembled WGS sequence"/>
</dbReference>
<dbReference type="EMBL" id="CAJNOJ010000325">
    <property type="protein sequence ID" value="CAF1400282.1"/>
    <property type="molecule type" value="Genomic_DNA"/>
</dbReference>
<accession>A0A815I7V3</accession>
<evidence type="ECO:0000313" key="3">
    <source>
        <dbReference type="Proteomes" id="UP000663828"/>
    </source>
</evidence>
<evidence type="ECO:0000313" key="1">
    <source>
        <dbReference type="EMBL" id="CAF1364702.1"/>
    </source>
</evidence>
<dbReference type="InterPro" id="IPR032710">
    <property type="entry name" value="NTF2-like_dom_sf"/>
</dbReference>
<evidence type="ECO:0000313" key="2">
    <source>
        <dbReference type="EMBL" id="CAF1400282.1"/>
    </source>
</evidence>
<name>A0A815I7V3_ADIRI</name>
<dbReference type="AlphaFoldDB" id="A0A815I7V3"/>
<dbReference type="EMBL" id="CAJNOR010002987">
    <property type="protein sequence ID" value="CAF1364702.1"/>
    <property type="molecule type" value="Genomic_DNA"/>
</dbReference>
<comment type="caution">
    <text evidence="1">The sequence shown here is derived from an EMBL/GenBank/DDBJ whole genome shotgun (WGS) entry which is preliminary data.</text>
</comment>
<dbReference type="Gene3D" id="3.10.450.50">
    <property type="match status" value="1"/>
</dbReference>
<proteinExistence type="predicted"/>
<keyword evidence="3" id="KW-1185">Reference proteome</keyword>